<dbReference type="InterPro" id="IPR029033">
    <property type="entry name" value="His_PPase_superfam"/>
</dbReference>
<dbReference type="InterPro" id="IPR050275">
    <property type="entry name" value="PGM_Phosphatase"/>
</dbReference>
<protein>
    <submittedName>
        <fullName evidence="3">Histidine phosphatase family protein</fullName>
    </submittedName>
</protein>
<organism evidence="3 4">
    <name type="scientific">Leekyejoonella antrihumi</name>
    <dbReference type="NCBI Taxonomy" id="1660198"/>
    <lineage>
        <taxon>Bacteria</taxon>
        <taxon>Bacillati</taxon>
        <taxon>Actinomycetota</taxon>
        <taxon>Actinomycetes</taxon>
        <taxon>Micrococcales</taxon>
        <taxon>Dermacoccaceae</taxon>
        <taxon>Leekyejoonella</taxon>
    </lineage>
</organism>
<dbReference type="CDD" id="cd07067">
    <property type="entry name" value="HP_PGM_like"/>
    <property type="match status" value="1"/>
</dbReference>
<evidence type="ECO:0000313" key="4">
    <source>
        <dbReference type="Proteomes" id="UP000320244"/>
    </source>
</evidence>
<feature type="active site" description="Proton donor/acceptor" evidence="1">
    <location>
        <position position="92"/>
    </location>
</feature>
<dbReference type="GO" id="GO:0005737">
    <property type="term" value="C:cytoplasm"/>
    <property type="evidence" value="ECO:0007669"/>
    <property type="project" value="TreeGrafter"/>
</dbReference>
<dbReference type="GO" id="GO:0016791">
    <property type="term" value="F:phosphatase activity"/>
    <property type="evidence" value="ECO:0007669"/>
    <property type="project" value="TreeGrafter"/>
</dbReference>
<dbReference type="InterPro" id="IPR013078">
    <property type="entry name" value="His_Pase_superF_clade-1"/>
</dbReference>
<proteinExistence type="predicted"/>
<comment type="caution">
    <text evidence="3">The sequence shown here is derived from an EMBL/GenBank/DDBJ whole genome shotgun (WGS) entry which is preliminary data.</text>
</comment>
<dbReference type="SUPFAM" id="SSF53254">
    <property type="entry name" value="Phosphoglycerate mutase-like"/>
    <property type="match status" value="1"/>
</dbReference>
<accession>A0A563DVV8</accession>
<dbReference type="Proteomes" id="UP000320244">
    <property type="component" value="Unassembled WGS sequence"/>
</dbReference>
<evidence type="ECO:0000256" key="1">
    <source>
        <dbReference type="PIRSR" id="PIRSR613078-1"/>
    </source>
</evidence>
<feature type="binding site" evidence="2">
    <location>
        <begin position="18"/>
        <end position="25"/>
    </location>
    <ligand>
        <name>substrate</name>
    </ligand>
</feature>
<dbReference type="Pfam" id="PF00300">
    <property type="entry name" value="His_Phos_1"/>
    <property type="match status" value="1"/>
</dbReference>
<sequence length="211" mass="23039">MSASTNRVEQPRRLIIWRHGQTGHNARGVWQGQHDVPLSKKGLRQADEAAKHLAAYKPVEIVASDLSRAASTAQALSNVTGVPVTYDARMREIDVGQWSGLDSAQVRSRYGDVLDRVDQGEDLQRGETGETVAQVARRAREAADELIGRLPVGECAVIASHGVTSRALAASLVGMDQHTAWTSLVGMGNCRWTTLVESRTGWRIEGWNSCR</sequence>
<name>A0A563DVV8_9MICO</name>
<dbReference type="SMART" id="SM00855">
    <property type="entry name" value="PGAM"/>
    <property type="match status" value="1"/>
</dbReference>
<dbReference type="InterPro" id="IPR001345">
    <property type="entry name" value="PG/BPGM_mutase_AS"/>
</dbReference>
<dbReference type="PANTHER" id="PTHR48100">
    <property type="entry name" value="BROAD-SPECIFICITY PHOSPHATASE YOR283W-RELATED"/>
    <property type="match status" value="1"/>
</dbReference>
<dbReference type="AlphaFoldDB" id="A0A563DVV8"/>
<dbReference type="PROSITE" id="PS00175">
    <property type="entry name" value="PG_MUTASE"/>
    <property type="match status" value="1"/>
</dbReference>
<dbReference type="RefSeq" id="WP_146318894.1">
    <property type="nucleotide sequence ID" value="NZ_VCQV01000028.1"/>
</dbReference>
<reference evidence="3 4" key="1">
    <citation type="submission" date="2019-05" db="EMBL/GenBank/DDBJ databases">
        <authorList>
            <person name="Lee S.D."/>
        </authorList>
    </citation>
    <scope>NUCLEOTIDE SEQUENCE [LARGE SCALE GENOMIC DNA]</scope>
    <source>
        <strain evidence="3 4">C5-26</strain>
    </source>
</reference>
<feature type="active site" description="Tele-phosphohistidine intermediate" evidence="1">
    <location>
        <position position="19"/>
    </location>
</feature>
<dbReference type="Gene3D" id="3.40.50.1240">
    <property type="entry name" value="Phosphoglycerate mutase-like"/>
    <property type="match status" value="1"/>
</dbReference>
<dbReference type="OrthoDB" id="4697614at2"/>
<keyword evidence="4" id="KW-1185">Reference proteome</keyword>
<dbReference type="EMBL" id="VCQV01000028">
    <property type="protein sequence ID" value="TWP34408.1"/>
    <property type="molecule type" value="Genomic_DNA"/>
</dbReference>
<feature type="binding site" evidence="2">
    <location>
        <position position="68"/>
    </location>
    <ligand>
        <name>substrate</name>
    </ligand>
</feature>
<evidence type="ECO:0000256" key="2">
    <source>
        <dbReference type="PIRSR" id="PIRSR613078-2"/>
    </source>
</evidence>
<reference evidence="3 4" key="2">
    <citation type="submission" date="2019-08" db="EMBL/GenBank/DDBJ databases">
        <title>Jejuicoccus antrihumi gen. nov., sp. nov., a new member of the family Dermacoccaceae isolated from a cave.</title>
        <authorList>
            <person name="Schumann P."/>
            <person name="Kim I.S."/>
        </authorList>
    </citation>
    <scope>NUCLEOTIDE SEQUENCE [LARGE SCALE GENOMIC DNA]</scope>
    <source>
        <strain evidence="3 4">C5-26</strain>
    </source>
</reference>
<gene>
    <name evidence="3" type="ORF">FGL98_17705</name>
</gene>
<dbReference type="PANTHER" id="PTHR48100:SF62">
    <property type="entry name" value="GLUCOSYL-3-PHOSPHOGLYCERATE PHOSPHATASE"/>
    <property type="match status" value="1"/>
</dbReference>
<evidence type="ECO:0000313" key="3">
    <source>
        <dbReference type="EMBL" id="TWP34408.1"/>
    </source>
</evidence>